<reference evidence="1 2" key="1">
    <citation type="journal article" date="2017" name="Genome Biol. Evol.">
        <title>Phytophthora megakarya and P. palmivora, closely related causal agents of cacao black pod rot, underwent increases in genome sizes and gene numbers by different mechanisms.</title>
        <authorList>
            <person name="Ali S.S."/>
            <person name="Shao J."/>
            <person name="Lary D.J."/>
            <person name="Kronmiller B."/>
            <person name="Shen D."/>
            <person name="Strem M.D."/>
            <person name="Amoako-Attah I."/>
            <person name="Akrofi A.Y."/>
            <person name="Begoude B.A."/>
            <person name="Ten Hoopen G.M."/>
            <person name="Coulibaly K."/>
            <person name="Kebe B.I."/>
            <person name="Melnick R.L."/>
            <person name="Guiltinan M.J."/>
            <person name="Tyler B.M."/>
            <person name="Meinhardt L.W."/>
            <person name="Bailey B.A."/>
        </authorList>
    </citation>
    <scope>NUCLEOTIDE SEQUENCE [LARGE SCALE GENOMIC DNA]</scope>
    <source>
        <strain evidence="2">sbr112.9</strain>
    </source>
</reference>
<accession>A0A2P4XA24</accession>
<comment type="caution">
    <text evidence="1">The sequence shown here is derived from an EMBL/GenBank/DDBJ whole genome shotgun (WGS) entry which is preliminary data.</text>
</comment>
<organism evidence="1 2">
    <name type="scientific">Phytophthora palmivora</name>
    <dbReference type="NCBI Taxonomy" id="4796"/>
    <lineage>
        <taxon>Eukaryota</taxon>
        <taxon>Sar</taxon>
        <taxon>Stramenopiles</taxon>
        <taxon>Oomycota</taxon>
        <taxon>Peronosporomycetes</taxon>
        <taxon>Peronosporales</taxon>
        <taxon>Peronosporaceae</taxon>
        <taxon>Phytophthora</taxon>
    </lineage>
</organism>
<evidence type="ECO:0000313" key="2">
    <source>
        <dbReference type="Proteomes" id="UP000237271"/>
    </source>
</evidence>
<gene>
    <name evidence="1" type="ORF">PHPALM_28447</name>
</gene>
<dbReference type="AlphaFoldDB" id="A0A2P4XA24"/>
<name>A0A2P4XA24_9STRA</name>
<proteinExistence type="predicted"/>
<protein>
    <submittedName>
        <fullName evidence="1">Uncharacterized protein</fullName>
    </submittedName>
</protein>
<dbReference type="Proteomes" id="UP000237271">
    <property type="component" value="Unassembled WGS sequence"/>
</dbReference>
<dbReference type="OrthoDB" id="128364at2759"/>
<evidence type="ECO:0000313" key="1">
    <source>
        <dbReference type="EMBL" id="POM62400.1"/>
    </source>
</evidence>
<sequence length="107" mass="12580">MWTLWINTVYHADISWSVPDSIANKHVLVALKKQAFKHYRGERESLDRMVAMLQNTVAQSNWQAAAMQQTPKRLWAHRNELTEYQYLHYLAMDTEEQSCTPTGRNND</sequence>
<dbReference type="EMBL" id="NCKW01015581">
    <property type="protein sequence ID" value="POM62400.1"/>
    <property type="molecule type" value="Genomic_DNA"/>
</dbReference>
<keyword evidence="2" id="KW-1185">Reference proteome</keyword>